<accession>A0A1Y2BF70</accession>
<feature type="region of interest" description="Disordered" evidence="1">
    <location>
        <begin position="303"/>
        <end position="329"/>
    </location>
</feature>
<comment type="caution">
    <text evidence="2">The sequence shown here is derived from an EMBL/GenBank/DDBJ whole genome shotgun (WGS) entry which is preliminary data.</text>
</comment>
<feature type="compositionally biased region" description="Basic and acidic residues" evidence="1">
    <location>
        <begin position="309"/>
        <end position="329"/>
    </location>
</feature>
<dbReference type="OrthoDB" id="2169943at2759"/>
<sequence length="354" mass="39041">MPAEPKKRTRKTPVPANTSAVPVDKKARKPAYIWDDEIADALLDVVQEDWDRVHSKNVSVTKEYWAGVPPRVAYILGIDVHHQDLVGMTGDTCRNKWKALKSSTSSHADDLRGVTGTGTEPDDEPDHFEKVMSILGLSAAAKGFYQSRNTISPGLKVRQESPASPVRVSVVKESSVTPITKAIQDLVSTSSTNNVLECNDDGKERDLDVVVVPKLTAVLAPRGEKLDKGAAKKEENKRKRQNDAAEALEGIRKSGNADGATRTPKPNKKKAPRDGMTEFQEQQIEAMKESNRIQTELLEMTRTQNQQAIERHEQQIKNQEAKRNQDLEKAEEKRAQFMAYLRVVGGGGGAGGDK</sequence>
<feature type="region of interest" description="Disordered" evidence="1">
    <location>
        <begin position="226"/>
        <end position="276"/>
    </location>
</feature>
<feature type="region of interest" description="Disordered" evidence="1">
    <location>
        <begin position="1"/>
        <end position="23"/>
    </location>
</feature>
<protein>
    <submittedName>
        <fullName evidence="2">Uncharacterized protein</fullName>
    </submittedName>
</protein>
<feature type="compositionally biased region" description="Basic and acidic residues" evidence="1">
    <location>
        <begin position="226"/>
        <end position="243"/>
    </location>
</feature>
<organism evidence="2 3">
    <name type="scientific">Rhizoclosmatium globosum</name>
    <dbReference type="NCBI Taxonomy" id="329046"/>
    <lineage>
        <taxon>Eukaryota</taxon>
        <taxon>Fungi</taxon>
        <taxon>Fungi incertae sedis</taxon>
        <taxon>Chytridiomycota</taxon>
        <taxon>Chytridiomycota incertae sedis</taxon>
        <taxon>Chytridiomycetes</taxon>
        <taxon>Chytridiales</taxon>
        <taxon>Chytriomycetaceae</taxon>
        <taxon>Rhizoclosmatium</taxon>
    </lineage>
</organism>
<dbReference type="EMBL" id="MCGO01000070">
    <property type="protein sequence ID" value="ORY32725.1"/>
    <property type="molecule type" value="Genomic_DNA"/>
</dbReference>
<feature type="region of interest" description="Disordered" evidence="1">
    <location>
        <begin position="102"/>
        <end position="126"/>
    </location>
</feature>
<evidence type="ECO:0000256" key="1">
    <source>
        <dbReference type="SAM" id="MobiDB-lite"/>
    </source>
</evidence>
<keyword evidence="3" id="KW-1185">Reference proteome</keyword>
<evidence type="ECO:0000313" key="3">
    <source>
        <dbReference type="Proteomes" id="UP000193642"/>
    </source>
</evidence>
<dbReference type="Proteomes" id="UP000193642">
    <property type="component" value="Unassembled WGS sequence"/>
</dbReference>
<name>A0A1Y2BF70_9FUNG</name>
<gene>
    <name evidence="2" type="ORF">BCR33DRAFT_744014</name>
</gene>
<dbReference type="AlphaFoldDB" id="A0A1Y2BF70"/>
<evidence type="ECO:0000313" key="2">
    <source>
        <dbReference type="EMBL" id="ORY32725.1"/>
    </source>
</evidence>
<proteinExistence type="predicted"/>
<reference evidence="2 3" key="1">
    <citation type="submission" date="2016-07" db="EMBL/GenBank/DDBJ databases">
        <title>Pervasive Adenine N6-methylation of Active Genes in Fungi.</title>
        <authorList>
            <consortium name="DOE Joint Genome Institute"/>
            <person name="Mondo S.J."/>
            <person name="Dannebaum R.O."/>
            <person name="Kuo R.C."/>
            <person name="Labutti K."/>
            <person name="Haridas S."/>
            <person name="Kuo A."/>
            <person name="Salamov A."/>
            <person name="Ahrendt S.R."/>
            <person name="Lipzen A."/>
            <person name="Sullivan W."/>
            <person name="Andreopoulos W.B."/>
            <person name="Clum A."/>
            <person name="Lindquist E."/>
            <person name="Daum C."/>
            <person name="Ramamoorthy G.K."/>
            <person name="Gryganskyi A."/>
            <person name="Culley D."/>
            <person name="Magnuson J.K."/>
            <person name="James T.Y."/>
            <person name="O'Malley M.A."/>
            <person name="Stajich J.E."/>
            <person name="Spatafora J.W."/>
            <person name="Visel A."/>
            <person name="Grigoriev I.V."/>
        </authorList>
    </citation>
    <scope>NUCLEOTIDE SEQUENCE [LARGE SCALE GENOMIC DNA]</scope>
    <source>
        <strain evidence="2 3">JEL800</strain>
    </source>
</reference>